<name>A0A382CRH2_9ZZZZ</name>
<sequence length="107" mass="12238">MELLMGLSNKEKSLIISLNVTLLIFGRYFFGVFSNVTATSSEQLGFNDVIRVIILIAILEGIIAWFFQKKGEAALVDERDKLIDTKSYRNSYWTLCIGVWFILIQLL</sequence>
<dbReference type="EMBL" id="UINC01035787">
    <property type="protein sequence ID" value="SVB28758.1"/>
    <property type="molecule type" value="Genomic_DNA"/>
</dbReference>
<feature type="transmembrane region" description="Helical" evidence="1">
    <location>
        <begin position="50"/>
        <end position="67"/>
    </location>
</feature>
<proteinExistence type="predicted"/>
<keyword evidence="1" id="KW-0472">Membrane</keyword>
<feature type="transmembrane region" description="Helical" evidence="1">
    <location>
        <begin position="88"/>
        <end position="106"/>
    </location>
</feature>
<dbReference type="AlphaFoldDB" id="A0A382CRH2"/>
<accession>A0A382CRH2</accession>
<reference evidence="2" key="1">
    <citation type="submission" date="2018-05" db="EMBL/GenBank/DDBJ databases">
        <authorList>
            <person name="Lanie J.A."/>
            <person name="Ng W.-L."/>
            <person name="Kazmierczak K.M."/>
            <person name="Andrzejewski T.M."/>
            <person name="Davidsen T.M."/>
            <person name="Wayne K.J."/>
            <person name="Tettelin H."/>
            <person name="Glass J.I."/>
            <person name="Rusch D."/>
            <person name="Podicherti R."/>
            <person name="Tsui H.-C.T."/>
            <person name="Winkler M.E."/>
        </authorList>
    </citation>
    <scope>NUCLEOTIDE SEQUENCE</scope>
</reference>
<evidence type="ECO:0000313" key="2">
    <source>
        <dbReference type="EMBL" id="SVB28758.1"/>
    </source>
</evidence>
<gene>
    <name evidence="2" type="ORF">METZ01_LOCUS181612</name>
</gene>
<protein>
    <submittedName>
        <fullName evidence="2">Uncharacterized protein</fullName>
    </submittedName>
</protein>
<organism evidence="2">
    <name type="scientific">marine metagenome</name>
    <dbReference type="NCBI Taxonomy" id="408172"/>
    <lineage>
        <taxon>unclassified sequences</taxon>
        <taxon>metagenomes</taxon>
        <taxon>ecological metagenomes</taxon>
    </lineage>
</organism>
<keyword evidence="1" id="KW-1133">Transmembrane helix</keyword>
<feature type="transmembrane region" description="Helical" evidence="1">
    <location>
        <begin position="12"/>
        <end position="30"/>
    </location>
</feature>
<feature type="non-terminal residue" evidence="2">
    <location>
        <position position="107"/>
    </location>
</feature>
<keyword evidence="1" id="KW-0812">Transmembrane</keyword>
<evidence type="ECO:0000256" key="1">
    <source>
        <dbReference type="SAM" id="Phobius"/>
    </source>
</evidence>